<dbReference type="InterPro" id="IPR000792">
    <property type="entry name" value="Tscrpt_reg_LuxR_C"/>
</dbReference>
<dbReference type="Gene3D" id="3.30.450.20">
    <property type="entry name" value="PAS domain"/>
    <property type="match status" value="3"/>
</dbReference>
<dbReference type="Proteomes" id="UP001501627">
    <property type="component" value="Unassembled WGS sequence"/>
</dbReference>
<dbReference type="InterPro" id="IPR016032">
    <property type="entry name" value="Sig_transdc_resp-reg_C-effctor"/>
</dbReference>
<evidence type="ECO:0000259" key="1">
    <source>
        <dbReference type="PROSITE" id="PS50043"/>
    </source>
</evidence>
<dbReference type="Pfam" id="PF00196">
    <property type="entry name" value="GerE"/>
    <property type="match status" value="1"/>
</dbReference>
<dbReference type="RefSeq" id="WP_103044799.1">
    <property type="nucleotide sequence ID" value="NZ_BAABBP010000001.1"/>
</dbReference>
<dbReference type="SUPFAM" id="SSF46894">
    <property type="entry name" value="C-terminal effector domain of the bipartite response regulators"/>
    <property type="match status" value="1"/>
</dbReference>
<dbReference type="PANTHER" id="PTHR44757">
    <property type="entry name" value="DIGUANYLATE CYCLASE DGCP"/>
    <property type="match status" value="1"/>
</dbReference>
<organism evidence="3 4">
    <name type="scientific">Comamonas faecalis</name>
    <dbReference type="NCBI Taxonomy" id="1387849"/>
    <lineage>
        <taxon>Bacteria</taxon>
        <taxon>Pseudomonadati</taxon>
        <taxon>Pseudomonadota</taxon>
        <taxon>Betaproteobacteria</taxon>
        <taxon>Burkholderiales</taxon>
        <taxon>Comamonadaceae</taxon>
        <taxon>Comamonas</taxon>
    </lineage>
</organism>
<dbReference type="NCBIfam" id="TIGR00229">
    <property type="entry name" value="sensory_box"/>
    <property type="match status" value="2"/>
</dbReference>
<dbReference type="SUPFAM" id="SSF55785">
    <property type="entry name" value="PYP-like sensor domain (PAS domain)"/>
    <property type="match status" value="3"/>
</dbReference>
<keyword evidence="4" id="KW-1185">Reference proteome</keyword>
<reference evidence="4" key="1">
    <citation type="journal article" date="2019" name="Int. J. Syst. Evol. Microbiol.">
        <title>The Global Catalogue of Microorganisms (GCM) 10K type strain sequencing project: providing services to taxonomists for standard genome sequencing and annotation.</title>
        <authorList>
            <consortium name="The Broad Institute Genomics Platform"/>
            <consortium name="The Broad Institute Genome Sequencing Center for Infectious Disease"/>
            <person name="Wu L."/>
            <person name="Ma J."/>
        </authorList>
    </citation>
    <scope>NUCLEOTIDE SEQUENCE [LARGE SCALE GENOMIC DNA]</scope>
    <source>
        <strain evidence="4">JCM 17561</strain>
    </source>
</reference>
<gene>
    <name evidence="3" type="ORF">GCM10022279_02150</name>
</gene>
<dbReference type="EMBL" id="BAABBP010000001">
    <property type="protein sequence ID" value="GAA3982079.1"/>
    <property type="molecule type" value="Genomic_DNA"/>
</dbReference>
<feature type="domain" description="HTH luxR-type" evidence="1">
    <location>
        <begin position="418"/>
        <end position="483"/>
    </location>
</feature>
<dbReference type="Gene3D" id="1.10.10.10">
    <property type="entry name" value="Winged helix-like DNA-binding domain superfamily/Winged helix DNA-binding domain"/>
    <property type="match status" value="1"/>
</dbReference>
<comment type="caution">
    <text evidence="3">The sequence shown here is derived from an EMBL/GenBank/DDBJ whole genome shotgun (WGS) entry which is preliminary data.</text>
</comment>
<sequence>MIEQLLQDNTNRHQLQQLVTNLREGVMLLDTDGVLLWANHAALRMHGCSAPEALGVTTLDYRRRYLLRDMQSRRIGARDYPGARLAAGQSFTKVRCVLEPRNTSPWRRVLEFSSLALADRTGQAETLALIIDDVTEEVDAQERFERAFASNPAPALILRLDDWRFIKVNDGFLQMSGYTREEVVDAPLHALDVLHDVEHPEATNLALKQHQPIRQQESTVPTKSGQTTFVILAGQPIQVADRDCMLLTFINLDERRRALQRLQQSEERFAAVFRLAPVPLLLCARQDWRTIEVNPAFETLFARAREQLVGHSALRDALQVRAALAAQITASVDGDGHVAARDVTLQTHDGAAIDVLLSAEAVRVHDEDCVLFAALDVTEHRHTEADLVAAIDSVMQDSQRFSQSVLEKLAQIRHPASTISELDALTEREQDVLELICRGMSGPQIAIALKLSRNTVRNHLANLYAKIGVRRRSAAVVWGRERGLGLLPGPPIKMR</sequence>
<dbReference type="Pfam" id="PF13188">
    <property type="entry name" value="PAS_8"/>
    <property type="match status" value="2"/>
</dbReference>
<dbReference type="PROSITE" id="PS50112">
    <property type="entry name" value="PAS"/>
    <property type="match status" value="2"/>
</dbReference>
<dbReference type="InterPro" id="IPR052155">
    <property type="entry name" value="Biofilm_reg_signaling"/>
</dbReference>
<dbReference type="Pfam" id="PF13426">
    <property type="entry name" value="PAS_9"/>
    <property type="match status" value="1"/>
</dbReference>
<dbReference type="SMART" id="SM00091">
    <property type="entry name" value="PAS"/>
    <property type="match status" value="3"/>
</dbReference>
<dbReference type="PANTHER" id="PTHR44757:SF2">
    <property type="entry name" value="BIOFILM ARCHITECTURE MAINTENANCE PROTEIN MBAA"/>
    <property type="match status" value="1"/>
</dbReference>
<evidence type="ECO:0000313" key="4">
    <source>
        <dbReference type="Proteomes" id="UP001501627"/>
    </source>
</evidence>
<dbReference type="PRINTS" id="PR00038">
    <property type="entry name" value="HTHLUXR"/>
</dbReference>
<proteinExistence type="predicted"/>
<dbReference type="InterPro" id="IPR036388">
    <property type="entry name" value="WH-like_DNA-bd_sf"/>
</dbReference>
<dbReference type="CDD" id="cd06170">
    <property type="entry name" value="LuxR_C_like"/>
    <property type="match status" value="1"/>
</dbReference>
<feature type="domain" description="PAS" evidence="2">
    <location>
        <begin position="140"/>
        <end position="217"/>
    </location>
</feature>
<feature type="domain" description="PAS" evidence="2">
    <location>
        <begin position="11"/>
        <end position="55"/>
    </location>
</feature>
<dbReference type="CDD" id="cd00130">
    <property type="entry name" value="PAS"/>
    <property type="match status" value="3"/>
</dbReference>
<dbReference type="InterPro" id="IPR035965">
    <property type="entry name" value="PAS-like_dom_sf"/>
</dbReference>
<dbReference type="SMART" id="SM00421">
    <property type="entry name" value="HTH_LUXR"/>
    <property type="match status" value="1"/>
</dbReference>
<name>A0ABP7QH96_9BURK</name>
<evidence type="ECO:0000313" key="3">
    <source>
        <dbReference type="EMBL" id="GAA3982079.1"/>
    </source>
</evidence>
<dbReference type="PROSITE" id="PS50043">
    <property type="entry name" value="HTH_LUXR_2"/>
    <property type="match status" value="1"/>
</dbReference>
<evidence type="ECO:0000259" key="2">
    <source>
        <dbReference type="PROSITE" id="PS50112"/>
    </source>
</evidence>
<protein>
    <submittedName>
        <fullName evidence="3">Helix-turn-helix transcriptional regulator</fullName>
    </submittedName>
</protein>
<accession>A0ABP7QH96</accession>
<dbReference type="InterPro" id="IPR000014">
    <property type="entry name" value="PAS"/>
</dbReference>